<name>A0ACC2D6G9_DIPCM</name>
<evidence type="ECO:0000313" key="2">
    <source>
        <dbReference type="Proteomes" id="UP001162992"/>
    </source>
</evidence>
<evidence type="ECO:0000313" key="1">
    <source>
        <dbReference type="EMBL" id="KAJ7549820.1"/>
    </source>
</evidence>
<reference evidence="2" key="1">
    <citation type="journal article" date="2024" name="Proc. Natl. Acad. Sci. U.S.A.">
        <title>Extraordinary preservation of gene collinearity over three hundred million years revealed in homosporous lycophytes.</title>
        <authorList>
            <person name="Li C."/>
            <person name="Wickell D."/>
            <person name="Kuo L.Y."/>
            <person name="Chen X."/>
            <person name="Nie B."/>
            <person name="Liao X."/>
            <person name="Peng D."/>
            <person name="Ji J."/>
            <person name="Jenkins J."/>
            <person name="Williams M."/>
            <person name="Shu S."/>
            <person name="Plott C."/>
            <person name="Barry K."/>
            <person name="Rajasekar S."/>
            <person name="Grimwood J."/>
            <person name="Han X."/>
            <person name="Sun S."/>
            <person name="Hou Z."/>
            <person name="He W."/>
            <person name="Dai G."/>
            <person name="Sun C."/>
            <person name="Schmutz J."/>
            <person name="Leebens-Mack J.H."/>
            <person name="Li F.W."/>
            <person name="Wang L."/>
        </authorList>
    </citation>
    <scope>NUCLEOTIDE SEQUENCE [LARGE SCALE GENOMIC DNA]</scope>
    <source>
        <strain evidence="2">cv. PW_Plant_1</strain>
    </source>
</reference>
<keyword evidence="2" id="KW-1185">Reference proteome</keyword>
<gene>
    <name evidence="1" type="ORF">O6H91_07G070800</name>
</gene>
<sequence>MTSGARLPTWKERENNKRRERRRRAIAARIFSGLRQYGNYKLPKHCDNNEVLKALCAEAGWTVEEDGTTYKKGAKLVEKDACVSAPGSPSIHQTAAEAPALFPWLKGITTASGVGAIRGLPPLSMKYGGGSASAPVTPPHSSPRANASVQPEWDVMISRVAGGSTSVLPPLCFKYGGGGSSSAPVTPPISSPRANASVKVEWDSMIRADGVPDCPAVVFSTGLWPQKLPVCRGIPMVAGRQAVLSETNDGSRTPSSDVADSEPYVLDLLNECNSKPSGRWVNGSRVHGLPNGSSNLTSGSVKKLRVSMGFDAFPIAAADSVSETPSGLLWRPGQTQSCVSSTACGIAETVRKKSDIFDSTNLGWQQGGTLDVQTKACALIALEASTMNEKCTKNVERRLELTLATPISSPLRE</sequence>
<dbReference type="Proteomes" id="UP001162992">
    <property type="component" value="Chromosome 7"/>
</dbReference>
<dbReference type="EMBL" id="CM055098">
    <property type="protein sequence ID" value="KAJ7549820.1"/>
    <property type="molecule type" value="Genomic_DNA"/>
</dbReference>
<proteinExistence type="predicted"/>
<comment type="caution">
    <text evidence="1">The sequence shown here is derived from an EMBL/GenBank/DDBJ whole genome shotgun (WGS) entry which is preliminary data.</text>
</comment>
<protein>
    <submittedName>
        <fullName evidence="1">Uncharacterized protein</fullName>
    </submittedName>
</protein>
<organism evidence="1 2">
    <name type="scientific">Diphasiastrum complanatum</name>
    <name type="common">Issler's clubmoss</name>
    <name type="synonym">Lycopodium complanatum</name>
    <dbReference type="NCBI Taxonomy" id="34168"/>
    <lineage>
        <taxon>Eukaryota</taxon>
        <taxon>Viridiplantae</taxon>
        <taxon>Streptophyta</taxon>
        <taxon>Embryophyta</taxon>
        <taxon>Tracheophyta</taxon>
        <taxon>Lycopodiopsida</taxon>
        <taxon>Lycopodiales</taxon>
        <taxon>Lycopodiaceae</taxon>
        <taxon>Lycopodioideae</taxon>
        <taxon>Diphasiastrum</taxon>
    </lineage>
</organism>
<accession>A0ACC2D6G9</accession>